<dbReference type="AlphaFoldDB" id="A0A2N8Z920"/>
<dbReference type="CDD" id="cd06811">
    <property type="entry name" value="PLPDE_III_yhfX_like"/>
    <property type="match status" value="1"/>
</dbReference>
<evidence type="ECO:0000313" key="4">
    <source>
        <dbReference type="Proteomes" id="UP000235828"/>
    </source>
</evidence>
<evidence type="ECO:0000259" key="1">
    <source>
        <dbReference type="Pfam" id="PF01168"/>
    </source>
</evidence>
<dbReference type="Gene3D" id="2.40.37.30">
    <property type="match status" value="2"/>
</dbReference>
<reference evidence="3 4" key="1">
    <citation type="submission" date="2017-10" db="EMBL/GenBank/DDBJ databases">
        <authorList>
            <person name="Banno H."/>
            <person name="Chua N.-H."/>
        </authorList>
    </citation>
    <scope>NUCLEOTIDE SEQUENCE [LARGE SCALE GENOMIC DNA]</scope>
    <source>
        <strain evidence="3">Vibrio tapetis CECT4600</strain>
    </source>
</reference>
<organism evidence="3 4">
    <name type="scientific">Vibrio tapetis subsp. tapetis</name>
    <dbReference type="NCBI Taxonomy" id="1671868"/>
    <lineage>
        <taxon>Bacteria</taxon>
        <taxon>Pseudomonadati</taxon>
        <taxon>Pseudomonadota</taxon>
        <taxon>Gammaproteobacteria</taxon>
        <taxon>Vibrionales</taxon>
        <taxon>Vibrionaceae</taxon>
        <taxon>Vibrio</taxon>
    </lineage>
</organism>
<protein>
    <submittedName>
        <fullName evidence="3">Putative amino acid racemase</fullName>
    </submittedName>
</protein>
<feature type="domain" description="YhfX-like C-terminal" evidence="2">
    <location>
        <begin position="278"/>
        <end position="377"/>
    </location>
</feature>
<dbReference type="OrthoDB" id="3189402at2"/>
<dbReference type="InterPro" id="IPR029066">
    <property type="entry name" value="PLP-binding_barrel"/>
</dbReference>
<evidence type="ECO:0000313" key="3">
    <source>
        <dbReference type="EMBL" id="SON48414.1"/>
    </source>
</evidence>
<dbReference type="Pfam" id="PF01168">
    <property type="entry name" value="Ala_racemase_N"/>
    <property type="match status" value="1"/>
</dbReference>
<proteinExistence type="predicted"/>
<evidence type="ECO:0000259" key="2">
    <source>
        <dbReference type="Pfam" id="PF21279"/>
    </source>
</evidence>
<dbReference type="Proteomes" id="UP000235828">
    <property type="component" value="Chromosome A"/>
</dbReference>
<accession>A0A2N8Z920</accession>
<feature type="domain" description="Alanine racemase N-terminal" evidence="1">
    <location>
        <begin position="33"/>
        <end position="264"/>
    </location>
</feature>
<dbReference type="KEGG" id="vta:A0435"/>
<dbReference type="InterPro" id="IPR001608">
    <property type="entry name" value="Ala_racemase_N"/>
</dbReference>
<dbReference type="Pfam" id="PF21279">
    <property type="entry name" value="YhfX-like_C"/>
    <property type="match status" value="1"/>
</dbReference>
<dbReference type="RefSeq" id="WP_102521287.1">
    <property type="nucleotide sequence ID" value="NZ_LT960611.1"/>
</dbReference>
<dbReference type="SUPFAM" id="SSF51419">
    <property type="entry name" value="PLP-binding barrel"/>
    <property type="match status" value="1"/>
</dbReference>
<sequence length="391" mass="43224">MFLDALIKRNPALIEASVTLLSQGKILPDSYVIDVDSFIENAKKLKETADKHNIKLYAMTKQIGRNPVLARILVDDLGYEGIVCVDFKEVRFFQKAGIKIAHVGHLVQLPESMIESTLSVGKPDIVTVTSLEKAQSISDAAAKLGIVQDIMLKFYQDDDALYVNQESGFTLLDLTAVIEELQSMQHIRVAGITHFPCFLLKDGKPQTTNNVRTMHSAYHALNALGFDNLQLNMPSFSSCETLPDIARLQGTHAEPGHALTGTIPNNVDGSQSEQISMLYISEISHHFNQRSYCYGGGLYRRGNLNKALIVPRSNRQLAKSVYSKVSNDDESSIDYHFKLDDKYPIGAAVIMAFRTQVFVTRSDVALISGCHTGQPKLVGIYDALGNEVCDE</sequence>
<name>A0A2N8Z920_9VIBR</name>
<dbReference type="InterPro" id="IPR048449">
    <property type="entry name" value="YhfX-like_C"/>
</dbReference>
<gene>
    <name evidence="3" type="primary">yhfX</name>
    <name evidence="3" type="ORF">VTAP4600_A0435</name>
</gene>
<dbReference type="EMBL" id="LT960611">
    <property type="protein sequence ID" value="SON48414.1"/>
    <property type="molecule type" value="Genomic_DNA"/>
</dbReference>
<keyword evidence="4" id="KW-1185">Reference proteome</keyword>